<feature type="domain" description="CBS" evidence="10">
    <location>
        <begin position="197"/>
        <end position="255"/>
    </location>
</feature>
<dbReference type="Gene3D" id="1.10.357.20">
    <property type="entry name" value="SLC41 divalent cation transporters, integral membrane domain"/>
    <property type="match status" value="1"/>
</dbReference>
<dbReference type="Gene3D" id="1.25.60.10">
    <property type="entry name" value="MgtE N-terminal domain-like"/>
    <property type="match status" value="1"/>
</dbReference>
<keyword evidence="9" id="KW-1003">Cell membrane</keyword>
<keyword evidence="5 9" id="KW-0460">Magnesium</keyword>
<evidence type="ECO:0000259" key="10">
    <source>
        <dbReference type="PROSITE" id="PS51371"/>
    </source>
</evidence>
<evidence type="ECO:0000256" key="9">
    <source>
        <dbReference type="RuleBase" id="RU362011"/>
    </source>
</evidence>
<evidence type="ECO:0000256" key="5">
    <source>
        <dbReference type="ARBA" id="ARBA00022842"/>
    </source>
</evidence>
<evidence type="ECO:0000313" key="11">
    <source>
        <dbReference type="EMBL" id="MBD1386299.1"/>
    </source>
</evidence>
<dbReference type="SMART" id="SM00924">
    <property type="entry name" value="MgtE_N"/>
    <property type="match status" value="1"/>
</dbReference>
<dbReference type="InterPro" id="IPR006667">
    <property type="entry name" value="SLC41_membr_dom"/>
</dbReference>
<dbReference type="Gene3D" id="3.10.580.10">
    <property type="entry name" value="CBS-domain"/>
    <property type="match status" value="1"/>
</dbReference>
<feature type="transmembrane region" description="Helical" evidence="9">
    <location>
        <begin position="428"/>
        <end position="451"/>
    </location>
</feature>
<dbReference type="InterPro" id="IPR000644">
    <property type="entry name" value="CBS_dom"/>
</dbReference>
<keyword evidence="12" id="KW-1185">Reference proteome</keyword>
<dbReference type="SMART" id="SM00116">
    <property type="entry name" value="CBS"/>
    <property type="match status" value="1"/>
</dbReference>
<reference evidence="11 12" key="1">
    <citation type="submission" date="2020-09" db="EMBL/GenBank/DDBJ databases">
        <title>Novel species of Mucilaginibacter isolated from a glacier on the Tibetan Plateau.</title>
        <authorList>
            <person name="Liu Q."/>
            <person name="Xin Y.-H."/>
        </authorList>
    </citation>
    <scope>NUCLEOTIDE SEQUENCE [LARGE SCALE GENOMIC DNA]</scope>
    <source>
        <strain evidence="11 12">CGMCC 1.13878</strain>
    </source>
</reference>
<evidence type="ECO:0000256" key="2">
    <source>
        <dbReference type="ARBA" id="ARBA00009749"/>
    </source>
</evidence>
<dbReference type="PANTHER" id="PTHR43773">
    <property type="entry name" value="MAGNESIUM TRANSPORTER MGTE"/>
    <property type="match status" value="1"/>
</dbReference>
<dbReference type="Proteomes" id="UP000618754">
    <property type="component" value="Unassembled WGS sequence"/>
</dbReference>
<dbReference type="SUPFAM" id="SSF54631">
    <property type="entry name" value="CBS-domain pair"/>
    <property type="match status" value="1"/>
</dbReference>
<dbReference type="InterPro" id="IPR006669">
    <property type="entry name" value="MgtE_transporter"/>
</dbReference>
<keyword evidence="3 9" id="KW-0813">Transport</keyword>
<dbReference type="PROSITE" id="PS51371">
    <property type="entry name" value="CBS"/>
    <property type="match status" value="1"/>
</dbReference>
<dbReference type="InterPro" id="IPR046342">
    <property type="entry name" value="CBS_dom_sf"/>
</dbReference>
<organism evidence="11 12">
    <name type="scientific">Mucilaginibacter rigui</name>
    <dbReference type="NCBI Taxonomy" id="534635"/>
    <lineage>
        <taxon>Bacteria</taxon>
        <taxon>Pseudomonadati</taxon>
        <taxon>Bacteroidota</taxon>
        <taxon>Sphingobacteriia</taxon>
        <taxon>Sphingobacteriales</taxon>
        <taxon>Sphingobacteriaceae</taxon>
        <taxon>Mucilaginibacter</taxon>
    </lineage>
</organism>
<keyword evidence="6 9" id="KW-1133">Transmembrane helix</keyword>
<accession>A0ABR7X6V6</accession>
<comment type="caution">
    <text evidence="11">The sequence shown here is derived from an EMBL/GenBank/DDBJ whole genome shotgun (WGS) entry which is preliminary data.</text>
</comment>
<name>A0ABR7X6V6_9SPHI</name>
<dbReference type="InterPro" id="IPR036739">
    <property type="entry name" value="SLC41_membr_dom_sf"/>
</dbReference>
<evidence type="ECO:0000256" key="4">
    <source>
        <dbReference type="ARBA" id="ARBA00022692"/>
    </source>
</evidence>
<dbReference type="Pfam" id="PF00571">
    <property type="entry name" value="CBS"/>
    <property type="match status" value="1"/>
</dbReference>
<comment type="function">
    <text evidence="9">Acts as a magnesium transporter.</text>
</comment>
<evidence type="ECO:0000256" key="1">
    <source>
        <dbReference type="ARBA" id="ARBA00004141"/>
    </source>
</evidence>
<evidence type="ECO:0000256" key="3">
    <source>
        <dbReference type="ARBA" id="ARBA00022448"/>
    </source>
</evidence>
<comment type="subcellular location">
    <subcellularLocation>
        <location evidence="9">Cell membrane</location>
        <topology evidence="9">Multi-pass membrane protein</topology>
    </subcellularLocation>
    <subcellularLocation>
        <location evidence="1">Membrane</location>
        <topology evidence="1">Multi-pass membrane protein</topology>
    </subcellularLocation>
</comment>
<evidence type="ECO:0000256" key="7">
    <source>
        <dbReference type="ARBA" id="ARBA00023136"/>
    </source>
</evidence>
<dbReference type="Pfam" id="PF01769">
    <property type="entry name" value="MgtE"/>
    <property type="match status" value="1"/>
</dbReference>
<comment type="similarity">
    <text evidence="2 9">Belongs to the SLC41A transporter family.</text>
</comment>
<protein>
    <recommendedName>
        <fullName evidence="9">Magnesium transporter MgtE</fullName>
    </recommendedName>
</protein>
<dbReference type="SUPFAM" id="SSF161093">
    <property type="entry name" value="MgtE membrane domain-like"/>
    <property type="match status" value="1"/>
</dbReference>
<dbReference type="PANTHER" id="PTHR43773:SF1">
    <property type="entry name" value="MAGNESIUM TRANSPORTER MGTE"/>
    <property type="match status" value="1"/>
</dbReference>
<comment type="subunit">
    <text evidence="9">Homodimer.</text>
</comment>
<feature type="transmembrane region" description="Helical" evidence="9">
    <location>
        <begin position="387"/>
        <end position="416"/>
    </location>
</feature>
<dbReference type="SUPFAM" id="SSF158791">
    <property type="entry name" value="MgtE N-terminal domain-like"/>
    <property type="match status" value="1"/>
</dbReference>
<dbReference type="EMBL" id="JACWMW010000003">
    <property type="protein sequence ID" value="MBD1386299.1"/>
    <property type="molecule type" value="Genomic_DNA"/>
</dbReference>
<gene>
    <name evidence="11" type="primary">mgtE</name>
    <name evidence="11" type="ORF">IDJ75_13520</name>
</gene>
<dbReference type="NCBIfam" id="TIGR00400">
    <property type="entry name" value="mgtE"/>
    <property type="match status" value="1"/>
</dbReference>
<feature type="transmembrane region" description="Helical" evidence="9">
    <location>
        <begin position="281"/>
        <end position="301"/>
    </location>
</feature>
<evidence type="ECO:0000256" key="6">
    <source>
        <dbReference type="ARBA" id="ARBA00022989"/>
    </source>
</evidence>
<evidence type="ECO:0000313" key="12">
    <source>
        <dbReference type="Proteomes" id="UP000618754"/>
    </source>
</evidence>
<feature type="transmembrane region" description="Helical" evidence="9">
    <location>
        <begin position="355"/>
        <end position="375"/>
    </location>
</feature>
<dbReference type="InterPro" id="IPR006668">
    <property type="entry name" value="Mg_transptr_MgtE_intracell_dom"/>
</dbReference>
<proteinExistence type="inferred from homology"/>
<sequence>MEEVVEQIELLLKQEDTTQLKEYLNNLNISDVEELIDELPEHGAKFIEILSINRAVNVFRILDFPTQERIIKKLSGQKVGEIINELPPDDRTALFSELHGDAVKTLILHLSPSDRKEALSLLGYKEDSVGRLMTPDYIAVKKSWDVNRVLSHIRRYGKNSETIDVIYVIGENGILLDDIRIREILLVDPETKISTLMDGRLISLDANDPQEEAINVFRMNNRTALPVVDAENILLGIVTVDDILWIANEEYTEDIQKIGGTEALDEPYLDINLFRLVKKRVGWLIVLFLGEMLTATAMGYFGDEIGIVVALAFFLPLIISSGGNSGSQASTLIIQAMALGEVTVADWWRVMRRELLSGLMLGVILGIIGFLRITIWSEFSTVYGPHWLLIAFTVGFSLIGVVLWGSLSGSMLPLLLKKLGADPATSSAPFVATLVDVTGLIIYFSIASIIMHDILHPAAPLHSTVINHLPAKAVH</sequence>
<dbReference type="Pfam" id="PF03448">
    <property type="entry name" value="MgtE_N"/>
    <property type="match status" value="1"/>
</dbReference>
<keyword evidence="9" id="KW-0479">Metal-binding</keyword>
<keyword evidence="4 9" id="KW-0812">Transmembrane</keyword>
<feature type="transmembrane region" description="Helical" evidence="9">
    <location>
        <begin position="307"/>
        <end position="334"/>
    </location>
</feature>
<keyword evidence="7 9" id="KW-0472">Membrane</keyword>
<dbReference type="InterPro" id="IPR038076">
    <property type="entry name" value="MgtE_N_sf"/>
</dbReference>
<keyword evidence="8" id="KW-0129">CBS domain</keyword>
<dbReference type="CDD" id="cd04606">
    <property type="entry name" value="CBS_pair_Mg_transporter"/>
    <property type="match status" value="1"/>
</dbReference>
<dbReference type="RefSeq" id="WP_191176162.1">
    <property type="nucleotide sequence ID" value="NZ_JACWMW010000003.1"/>
</dbReference>
<evidence type="ECO:0000256" key="8">
    <source>
        <dbReference type="PROSITE-ProRule" id="PRU00703"/>
    </source>
</evidence>